<reference evidence="3 4" key="1">
    <citation type="submission" date="2020-08" db="EMBL/GenBank/DDBJ databases">
        <title>Genomic Encyclopedia of Type Strains, Phase IV (KMG-IV): sequencing the most valuable type-strain genomes for metagenomic binning, comparative biology and taxonomic classification.</title>
        <authorList>
            <person name="Goeker M."/>
        </authorList>
    </citation>
    <scope>NUCLEOTIDE SEQUENCE [LARGE SCALE GENOMIC DNA]</scope>
    <source>
        <strain evidence="3 4">DSM 102850</strain>
    </source>
</reference>
<dbReference type="InterPro" id="IPR002625">
    <property type="entry name" value="Smr_dom"/>
</dbReference>
<evidence type="ECO:0000256" key="1">
    <source>
        <dbReference type="SAM" id="MobiDB-lite"/>
    </source>
</evidence>
<feature type="compositionally biased region" description="Pro residues" evidence="1">
    <location>
        <begin position="15"/>
        <end position="30"/>
    </location>
</feature>
<evidence type="ECO:0000259" key="2">
    <source>
        <dbReference type="PROSITE" id="PS50828"/>
    </source>
</evidence>
<feature type="region of interest" description="Disordered" evidence="1">
    <location>
        <begin position="1"/>
        <end position="46"/>
    </location>
</feature>
<organism evidence="3 4">
    <name type="scientific">Parvularcula dongshanensis</name>
    <dbReference type="NCBI Taxonomy" id="1173995"/>
    <lineage>
        <taxon>Bacteria</taxon>
        <taxon>Pseudomonadati</taxon>
        <taxon>Pseudomonadota</taxon>
        <taxon>Alphaproteobacteria</taxon>
        <taxon>Parvularculales</taxon>
        <taxon>Parvularculaceae</taxon>
        <taxon>Parvularcula</taxon>
    </lineage>
</organism>
<accession>A0A840I0J6</accession>
<dbReference type="AlphaFoldDB" id="A0A840I0J6"/>
<protein>
    <submittedName>
        <fullName evidence="3">DNA-nicking Smr family endonuclease</fullName>
    </submittedName>
</protein>
<proteinExistence type="predicted"/>
<keyword evidence="4" id="KW-1185">Reference proteome</keyword>
<dbReference type="PANTHER" id="PTHR35562:SF2">
    <property type="entry name" value="DNA ENDONUCLEASE SMRA-RELATED"/>
    <property type="match status" value="1"/>
</dbReference>
<dbReference type="PANTHER" id="PTHR35562">
    <property type="entry name" value="DNA ENDONUCLEASE SMRA-RELATED"/>
    <property type="match status" value="1"/>
</dbReference>
<dbReference type="Gene3D" id="3.30.1370.110">
    <property type="match status" value="1"/>
</dbReference>
<keyword evidence="3" id="KW-0378">Hydrolase</keyword>
<evidence type="ECO:0000313" key="4">
    <source>
        <dbReference type="Proteomes" id="UP000563524"/>
    </source>
</evidence>
<dbReference type="Proteomes" id="UP000563524">
    <property type="component" value="Unassembled WGS sequence"/>
</dbReference>
<dbReference type="InterPro" id="IPR036063">
    <property type="entry name" value="Smr_dom_sf"/>
</dbReference>
<dbReference type="EMBL" id="JACHOB010000001">
    <property type="protein sequence ID" value="MBB4658237.1"/>
    <property type="molecule type" value="Genomic_DNA"/>
</dbReference>
<feature type="domain" description="Smr" evidence="2">
    <location>
        <begin position="57"/>
        <end position="147"/>
    </location>
</feature>
<name>A0A840I0J6_9PROT</name>
<comment type="caution">
    <text evidence="3">The sequence shown here is derived from an EMBL/GenBank/DDBJ whole genome shotgun (WGS) entry which is preliminary data.</text>
</comment>
<sequence length="151" mass="16575">MPDPRAEKTERPAPRPKPPNPPPALAPVPAPAARLGAGDPKEARRVARGRREIDASLDLHGLTQDQAYVRLLRFVEVGAATGARTLLVVTGKGRGEARVPFAEAPRGILRERFLDWVETEPLRSRIASVRGAHQRHGGRGAFYVFLKRRKG</sequence>
<dbReference type="Pfam" id="PF01713">
    <property type="entry name" value="Smr"/>
    <property type="match status" value="1"/>
</dbReference>
<dbReference type="PROSITE" id="PS50828">
    <property type="entry name" value="SMR"/>
    <property type="match status" value="1"/>
</dbReference>
<gene>
    <name evidence="3" type="ORF">GGQ59_000737</name>
</gene>
<dbReference type="SMART" id="SM00463">
    <property type="entry name" value="SMR"/>
    <property type="match status" value="1"/>
</dbReference>
<evidence type="ECO:0000313" key="3">
    <source>
        <dbReference type="EMBL" id="MBB4658237.1"/>
    </source>
</evidence>
<dbReference type="SUPFAM" id="SSF160443">
    <property type="entry name" value="SMR domain-like"/>
    <property type="match status" value="1"/>
</dbReference>
<feature type="compositionally biased region" description="Basic and acidic residues" evidence="1">
    <location>
        <begin position="1"/>
        <end position="13"/>
    </location>
</feature>
<keyword evidence="3" id="KW-0540">Nuclease</keyword>
<dbReference type="GO" id="GO:0004519">
    <property type="term" value="F:endonuclease activity"/>
    <property type="evidence" value="ECO:0007669"/>
    <property type="project" value="UniProtKB-KW"/>
</dbReference>
<keyword evidence="3" id="KW-0255">Endonuclease</keyword>